<evidence type="ECO:0000313" key="3">
    <source>
        <dbReference type="Proteomes" id="UP000198756"/>
    </source>
</evidence>
<accession>A0A1G5X3U9</accession>
<keyword evidence="1" id="KW-0472">Membrane</keyword>
<reference evidence="3" key="1">
    <citation type="submission" date="2016-10" db="EMBL/GenBank/DDBJ databases">
        <authorList>
            <person name="Varghese N."/>
            <person name="Submissions S."/>
        </authorList>
    </citation>
    <scope>NUCLEOTIDE SEQUENCE [LARGE SCALE GENOMIC DNA]</scope>
    <source>
        <strain evidence="3">DSM 22703</strain>
    </source>
</reference>
<keyword evidence="1" id="KW-0812">Transmembrane</keyword>
<dbReference type="AlphaFoldDB" id="A0A1G5X3U9"/>
<organism evidence="2 3">
    <name type="scientific">Algoriphagus alkaliphilus</name>
    <dbReference type="NCBI Taxonomy" id="279824"/>
    <lineage>
        <taxon>Bacteria</taxon>
        <taxon>Pseudomonadati</taxon>
        <taxon>Bacteroidota</taxon>
        <taxon>Cytophagia</taxon>
        <taxon>Cytophagales</taxon>
        <taxon>Cyclobacteriaceae</taxon>
        <taxon>Algoriphagus</taxon>
    </lineage>
</organism>
<proteinExistence type="predicted"/>
<feature type="transmembrane region" description="Helical" evidence="1">
    <location>
        <begin position="31"/>
        <end position="48"/>
    </location>
</feature>
<protein>
    <submittedName>
        <fullName evidence="2">Uncharacterized protein</fullName>
    </submittedName>
</protein>
<dbReference type="RefSeq" id="WP_092729324.1">
    <property type="nucleotide sequence ID" value="NZ_FMXE01000008.1"/>
</dbReference>
<name>A0A1G5X3U9_9BACT</name>
<evidence type="ECO:0000313" key="2">
    <source>
        <dbReference type="EMBL" id="SDA64265.1"/>
    </source>
</evidence>
<sequence>MIDFGKLRTLQIKKDILSITMLEKKEIITKTYIYLGIFLLAILMMGILQTAHSNSQITELEFKAGKTILRFGGVFFWLGI</sequence>
<keyword evidence="3" id="KW-1185">Reference proteome</keyword>
<evidence type="ECO:0000256" key="1">
    <source>
        <dbReference type="SAM" id="Phobius"/>
    </source>
</evidence>
<keyword evidence="1" id="KW-1133">Transmembrane helix</keyword>
<dbReference type="STRING" id="279824.SAMN03080617_01506"/>
<dbReference type="Proteomes" id="UP000198756">
    <property type="component" value="Unassembled WGS sequence"/>
</dbReference>
<dbReference type="EMBL" id="FMXE01000008">
    <property type="protein sequence ID" value="SDA64265.1"/>
    <property type="molecule type" value="Genomic_DNA"/>
</dbReference>
<gene>
    <name evidence="2" type="ORF">SAMN03080617_01506</name>
</gene>